<dbReference type="RefSeq" id="WP_339393634.1">
    <property type="nucleotide sequence ID" value="NZ_BAAAAF010000014.1"/>
</dbReference>
<dbReference type="Gene3D" id="3.30.9.10">
    <property type="entry name" value="D-Amino Acid Oxidase, subunit A, domain 2"/>
    <property type="match status" value="1"/>
</dbReference>
<evidence type="ECO:0000313" key="3">
    <source>
        <dbReference type="EMBL" id="GAA0036977.1"/>
    </source>
</evidence>
<evidence type="ECO:0000259" key="2">
    <source>
        <dbReference type="Pfam" id="PF01266"/>
    </source>
</evidence>
<feature type="domain" description="FAD dependent oxidoreductase" evidence="2">
    <location>
        <begin position="4"/>
        <end position="353"/>
    </location>
</feature>
<dbReference type="SUPFAM" id="SSF54373">
    <property type="entry name" value="FAD-linked reductases, C-terminal domain"/>
    <property type="match status" value="1"/>
</dbReference>
<dbReference type="Proteomes" id="UP001498238">
    <property type="component" value="Unassembled WGS sequence"/>
</dbReference>
<dbReference type="EMBL" id="BAAAAF010000014">
    <property type="protein sequence ID" value="GAA0036977.1"/>
    <property type="molecule type" value="Genomic_DNA"/>
</dbReference>
<dbReference type="Pfam" id="PF01266">
    <property type="entry name" value="DAO"/>
    <property type="match status" value="1"/>
</dbReference>
<gene>
    <name evidence="3" type="ORF">NCCP602_29380</name>
</gene>
<keyword evidence="4" id="KW-1185">Reference proteome</keyword>
<evidence type="ECO:0000256" key="1">
    <source>
        <dbReference type="ARBA" id="ARBA00023002"/>
    </source>
</evidence>
<dbReference type="InterPro" id="IPR036188">
    <property type="entry name" value="FAD/NAD-bd_sf"/>
</dbReference>
<dbReference type="SUPFAM" id="SSF51905">
    <property type="entry name" value="FAD/NAD(P)-binding domain"/>
    <property type="match status" value="1"/>
</dbReference>
<dbReference type="PANTHER" id="PTHR13847">
    <property type="entry name" value="SARCOSINE DEHYDROGENASE-RELATED"/>
    <property type="match status" value="1"/>
</dbReference>
<dbReference type="InterPro" id="IPR006076">
    <property type="entry name" value="FAD-dep_OxRdtase"/>
</dbReference>
<sequence>MDADVVIIGGGVMGASIAYNLAERGAGRIVLVERDVPGSGSTSKAAGGVRCQFSDEVNIALSVRSLEILRSFESTFGTDIDLVSNGYLFLLDSPESAEMFAANVALQQRLGLDSQMLTVDEVAALAPYVDTTGLVAGAFNPGDGHCTPEAVVAGYITAARDRGVTVVKCCEVTGIVTRGENGRRRITSVETTQGPITCSQVVCAAGAWSGLIGEMAGVDLPVTPLRREIMVSEPVGFDTSAMPFTIDFSSSYYVHPEGRGLLFGCPDAEDRWGFDERRDPDWLFTLSELIGARTPDLADVEVKRGWAGLYEMTPDHNALIGQARELDGFTYACGFSGHGFLMGPAVGEVVADLMTGRTPLTDVAPLDKDRFARSGLRKELNIV</sequence>
<comment type="caution">
    <text evidence="3">The sequence shown here is derived from an EMBL/GenBank/DDBJ whole genome shotgun (WGS) entry which is preliminary data.</text>
</comment>
<keyword evidence="1" id="KW-0560">Oxidoreductase</keyword>
<evidence type="ECO:0000313" key="4">
    <source>
        <dbReference type="Proteomes" id="UP001498238"/>
    </source>
</evidence>
<dbReference type="Gene3D" id="3.50.50.60">
    <property type="entry name" value="FAD/NAD(P)-binding domain"/>
    <property type="match status" value="1"/>
</dbReference>
<protein>
    <submittedName>
        <fullName evidence="3">FAD-binding oxidoreductase</fullName>
    </submittedName>
</protein>
<accession>A0ABN0SRW1</accession>
<name>A0ABN0SRW1_9MICO</name>
<organism evidence="3 4">
    <name type="scientific">Brevibacterium metallidurans</name>
    <dbReference type="NCBI Taxonomy" id="1482676"/>
    <lineage>
        <taxon>Bacteria</taxon>
        <taxon>Bacillati</taxon>
        <taxon>Actinomycetota</taxon>
        <taxon>Actinomycetes</taxon>
        <taxon>Micrococcales</taxon>
        <taxon>Brevibacteriaceae</taxon>
        <taxon>Brevibacterium</taxon>
    </lineage>
</organism>
<proteinExistence type="predicted"/>
<dbReference type="PANTHER" id="PTHR13847:SF287">
    <property type="entry name" value="FAD-DEPENDENT OXIDOREDUCTASE DOMAIN-CONTAINING PROTEIN 1"/>
    <property type="match status" value="1"/>
</dbReference>
<reference evidence="3 4" key="1">
    <citation type="submission" date="2024-01" db="EMBL/GenBank/DDBJ databases">
        <title>Characterization of antibiotic resistant novel bacterial strains and their environmental applications.</title>
        <authorList>
            <person name="Manzoor S."/>
            <person name="Abbas S."/>
            <person name="Arshad M."/>
            <person name="Ahmed I."/>
        </authorList>
    </citation>
    <scope>NUCLEOTIDE SEQUENCE [LARGE SCALE GENOMIC DNA]</scope>
    <source>
        <strain evidence="3 4">NCCP-602</strain>
    </source>
</reference>